<keyword evidence="2" id="KW-0812">Transmembrane</keyword>
<evidence type="ECO:0008006" key="5">
    <source>
        <dbReference type="Google" id="ProtNLM"/>
    </source>
</evidence>
<organism evidence="3 4">
    <name type="scientific">Actinomadura miaoliensis</name>
    <dbReference type="NCBI Taxonomy" id="430685"/>
    <lineage>
        <taxon>Bacteria</taxon>
        <taxon>Bacillati</taxon>
        <taxon>Actinomycetota</taxon>
        <taxon>Actinomycetes</taxon>
        <taxon>Streptosporangiales</taxon>
        <taxon>Thermomonosporaceae</taxon>
        <taxon>Actinomadura</taxon>
    </lineage>
</organism>
<keyword evidence="2" id="KW-0472">Membrane</keyword>
<feature type="transmembrane region" description="Helical" evidence="2">
    <location>
        <begin position="45"/>
        <end position="67"/>
    </location>
</feature>
<reference evidence="4" key="1">
    <citation type="journal article" date="2019" name="Int. J. Syst. Evol. Microbiol.">
        <title>The Global Catalogue of Microorganisms (GCM) 10K type strain sequencing project: providing services to taxonomists for standard genome sequencing and annotation.</title>
        <authorList>
            <consortium name="The Broad Institute Genomics Platform"/>
            <consortium name="The Broad Institute Genome Sequencing Center for Infectious Disease"/>
            <person name="Wu L."/>
            <person name="Ma J."/>
        </authorList>
    </citation>
    <scope>NUCLEOTIDE SEQUENCE [LARGE SCALE GENOMIC DNA]</scope>
    <source>
        <strain evidence="4">JCM 16702</strain>
    </source>
</reference>
<evidence type="ECO:0000256" key="2">
    <source>
        <dbReference type="SAM" id="Phobius"/>
    </source>
</evidence>
<name>A0ABP7WDY6_9ACTN</name>
<proteinExistence type="predicted"/>
<gene>
    <name evidence="3" type="ORF">GCM10022214_53800</name>
</gene>
<comment type="caution">
    <text evidence="3">The sequence shown here is derived from an EMBL/GenBank/DDBJ whole genome shotgun (WGS) entry which is preliminary data.</text>
</comment>
<evidence type="ECO:0000313" key="3">
    <source>
        <dbReference type="EMBL" id="GAA4086861.1"/>
    </source>
</evidence>
<sequence length="127" mass="13580">MIFLGLLIVAAALVVGAAVIADNTGEAELTVFGEAVPGVAAEWQVFMAGAVVAVVLMVGATIATVGVRRAVGLRRELRELRDEHEESIQALELEKRRLERELAMARRNASPQQQASVVPVQAGVRRP</sequence>
<dbReference type="RefSeq" id="WP_344952867.1">
    <property type="nucleotide sequence ID" value="NZ_BAAAZG010000040.1"/>
</dbReference>
<keyword evidence="4" id="KW-1185">Reference proteome</keyword>
<dbReference type="Proteomes" id="UP001500683">
    <property type="component" value="Unassembled WGS sequence"/>
</dbReference>
<protein>
    <recommendedName>
        <fullName evidence="5">LapA family protein</fullName>
    </recommendedName>
</protein>
<dbReference type="EMBL" id="BAAAZG010000040">
    <property type="protein sequence ID" value="GAA4086861.1"/>
    <property type="molecule type" value="Genomic_DNA"/>
</dbReference>
<evidence type="ECO:0000313" key="4">
    <source>
        <dbReference type="Proteomes" id="UP001500683"/>
    </source>
</evidence>
<evidence type="ECO:0000256" key="1">
    <source>
        <dbReference type="SAM" id="MobiDB-lite"/>
    </source>
</evidence>
<feature type="region of interest" description="Disordered" evidence="1">
    <location>
        <begin position="105"/>
        <end position="127"/>
    </location>
</feature>
<keyword evidence="2" id="KW-1133">Transmembrane helix</keyword>
<accession>A0ABP7WDY6</accession>